<gene>
    <name evidence="3" type="ORF">ACFSSE_08560</name>
</gene>
<feature type="domain" description="Secretion system C-terminal sorting" evidence="2">
    <location>
        <begin position="475"/>
        <end position="541"/>
    </location>
</feature>
<organism evidence="3 4">
    <name type="scientific">Pedobacter alpinus</name>
    <dbReference type="NCBI Taxonomy" id="1590643"/>
    <lineage>
        <taxon>Bacteria</taxon>
        <taxon>Pseudomonadati</taxon>
        <taxon>Bacteroidota</taxon>
        <taxon>Sphingobacteriia</taxon>
        <taxon>Sphingobacteriales</taxon>
        <taxon>Sphingobacteriaceae</taxon>
        <taxon>Pedobacter</taxon>
    </lineage>
</organism>
<reference evidence="4" key="1">
    <citation type="journal article" date="2019" name="Int. J. Syst. Evol. Microbiol.">
        <title>The Global Catalogue of Microorganisms (GCM) 10K type strain sequencing project: providing services to taxonomists for standard genome sequencing and annotation.</title>
        <authorList>
            <consortium name="The Broad Institute Genomics Platform"/>
            <consortium name="The Broad Institute Genome Sequencing Center for Infectious Disease"/>
            <person name="Wu L."/>
            <person name="Ma J."/>
        </authorList>
    </citation>
    <scope>NUCLEOTIDE SEQUENCE [LARGE SCALE GENOMIC DNA]</scope>
    <source>
        <strain evidence="4">KCTC 42456</strain>
    </source>
</reference>
<protein>
    <submittedName>
        <fullName evidence="3">T9SS type A sorting domain-containing protein</fullName>
    </submittedName>
</protein>
<feature type="chain" id="PRO_5047306038" evidence="1">
    <location>
        <begin position="20"/>
        <end position="544"/>
    </location>
</feature>
<dbReference type="InterPro" id="IPR013783">
    <property type="entry name" value="Ig-like_fold"/>
</dbReference>
<evidence type="ECO:0000259" key="2">
    <source>
        <dbReference type="Pfam" id="PF18962"/>
    </source>
</evidence>
<dbReference type="SUPFAM" id="SSF63825">
    <property type="entry name" value="YWTD domain"/>
    <property type="match status" value="1"/>
</dbReference>
<proteinExistence type="predicted"/>
<dbReference type="Pfam" id="PF18962">
    <property type="entry name" value="Por_Secre_tail"/>
    <property type="match status" value="1"/>
</dbReference>
<feature type="signal peptide" evidence="1">
    <location>
        <begin position="1"/>
        <end position="19"/>
    </location>
</feature>
<sequence length="544" mass="58147">MKKLLLLTFVSLISFTAYGQNSTKNWEKLAGNAEPSFSWFTTTGANVNSCAYNPITDKLYVSNRQVGIYIINPATGAITGNLNITGITLAGSLAFHKIRVTPTGEIFAASLRTSTANGNTFVYYWASESAVPVLIGNATTGISLLSERSADAFALTGSGNNVVMYFGGSGTSNLQVVNKNGTGITNFVKINNIALTVSGSARSSIAPVTTGITSSVWISGAAAQKKLITSTGTVTKALADNVLSSTGSYTSLNSISNKFASLEYFEIDSKQFLVATGANDSPTSTGGTTGEGLILHIYDVTDVNNVKLVETTKLSNTYNANTTPGTDVTIKKVLNVDGTYTVTFFQLINHNGLASYTLNFKADGTLPVSLTSFAAAFTNNQNSLTWATSSESNSAGFDIESSIDGLAFNKIGFVASKGVNGSSSVNLNYFYEDKTATSGTTYYRLKQIDKDGKFEYSEIKFVKNLLLENQNSFKIYPNPTTDYVEITGKNQEEVTVQLFTSFGKEVKAELVNGRINMSALDAGIYVLRISKEGKVLQSNKIVKQ</sequence>
<evidence type="ECO:0000256" key="1">
    <source>
        <dbReference type="SAM" id="SignalP"/>
    </source>
</evidence>
<keyword evidence="4" id="KW-1185">Reference proteome</keyword>
<dbReference type="EMBL" id="JBHULV010000025">
    <property type="protein sequence ID" value="MFD2731757.1"/>
    <property type="molecule type" value="Genomic_DNA"/>
</dbReference>
<keyword evidence="1" id="KW-0732">Signal</keyword>
<evidence type="ECO:0000313" key="3">
    <source>
        <dbReference type="EMBL" id="MFD2731757.1"/>
    </source>
</evidence>
<dbReference type="Gene3D" id="2.60.40.10">
    <property type="entry name" value="Immunoglobulins"/>
    <property type="match status" value="1"/>
</dbReference>
<dbReference type="RefSeq" id="WP_379042036.1">
    <property type="nucleotide sequence ID" value="NZ_JBHSKW010000019.1"/>
</dbReference>
<evidence type="ECO:0000313" key="4">
    <source>
        <dbReference type="Proteomes" id="UP001597546"/>
    </source>
</evidence>
<name>A0ABW5TR51_9SPHI</name>
<accession>A0ABW5TR51</accession>
<dbReference type="Proteomes" id="UP001597546">
    <property type="component" value="Unassembled WGS sequence"/>
</dbReference>
<comment type="caution">
    <text evidence="3">The sequence shown here is derived from an EMBL/GenBank/DDBJ whole genome shotgun (WGS) entry which is preliminary data.</text>
</comment>
<dbReference type="InterPro" id="IPR026444">
    <property type="entry name" value="Secre_tail"/>
</dbReference>
<dbReference type="NCBIfam" id="TIGR04183">
    <property type="entry name" value="Por_Secre_tail"/>
    <property type="match status" value="1"/>
</dbReference>